<feature type="region of interest" description="Disordered" evidence="10">
    <location>
        <begin position="260"/>
        <end position="291"/>
    </location>
</feature>
<dbReference type="GO" id="GO:0005085">
    <property type="term" value="F:guanyl-nucleotide exchange factor activity"/>
    <property type="evidence" value="ECO:0007669"/>
    <property type="project" value="TreeGrafter"/>
</dbReference>
<feature type="compositionally biased region" description="Polar residues" evidence="10">
    <location>
        <begin position="266"/>
        <end position="280"/>
    </location>
</feature>
<comment type="similarity">
    <text evidence="2 9">Belongs to the eIF-2B alpha/beta/delta subunits family.</text>
</comment>
<dbReference type="InterPro" id="IPR051501">
    <property type="entry name" value="eIF2B_alpha/beta/delta"/>
</dbReference>
<evidence type="ECO:0000256" key="3">
    <source>
        <dbReference type="ARBA" id="ARBA00022490"/>
    </source>
</evidence>
<keyword evidence="12" id="KW-1185">Reference proteome</keyword>
<keyword evidence="5" id="KW-0648">Protein biosynthesis</keyword>
<evidence type="ECO:0000256" key="5">
    <source>
        <dbReference type="ARBA" id="ARBA00022917"/>
    </source>
</evidence>
<dbReference type="InterPro" id="IPR000649">
    <property type="entry name" value="IF-2B-related"/>
</dbReference>
<dbReference type="GO" id="GO:0005829">
    <property type="term" value="C:cytosol"/>
    <property type="evidence" value="ECO:0007669"/>
    <property type="project" value="UniProtKB-SubCell"/>
</dbReference>
<dbReference type="Gene3D" id="3.40.50.10470">
    <property type="entry name" value="Translation initiation factor eif-2b, domain 2"/>
    <property type="match status" value="1"/>
</dbReference>
<dbReference type="RefSeq" id="XP_025375414.1">
    <property type="nucleotide sequence ID" value="XM_025522326.1"/>
</dbReference>
<dbReference type="OrthoDB" id="10249309at2759"/>
<dbReference type="InterPro" id="IPR042529">
    <property type="entry name" value="IF_2B-like_C"/>
</dbReference>
<dbReference type="GO" id="GO:0003743">
    <property type="term" value="F:translation initiation factor activity"/>
    <property type="evidence" value="ECO:0007669"/>
    <property type="project" value="UniProtKB-KW"/>
</dbReference>
<evidence type="ECO:0000256" key="4">
    <source>
        <dbReference type="ARBA" id="ARBA00022540"/>
    </source>
</evidence>
<dbReference type="STRING" id="215250.A0A316YGH1"/>
<dbReference type="SUPFAM" id="SSF100950">
    <property type="entry name" value="NagB/RpiA/CoA transferase-like"/>
    <property type="match status" value="1"/>
</dbReference>
<name>A0A316YGH1_9BASI</name>
<evidence type="ECO:0000256" key="7">
    <source>
        <dbReference type="ARBA" id="ARBA00044236"/>
    </source>
</evidence>
<evidence type="ECO:0000313" key="12">
    <source>
        <dbReference type="Proteomes" id="UP000245768"/>
    </source>
</evidence>
<evidence type="ECO:0000256" key="9">
    <source>
        <dbReference type="RuleBase" id="RU003814"/>
    </source>
</evidence>
<evidence type="ECO:0000256" key="8">
    <source>
        <dbReference type="ARBA" id="ARBA00046432"/>
    </source>
</evidence>
<dbReference type="InterPro" id="IPR037171">
    <property type="entry name" value="NagB/RpiA_transferase-like"/>
</dbReference>
<proteinExistence type="inferred from homology"/>
<dbReference type="InterPro" id="IPR042528">
    <property type="entry name" value="elF-2B_alpha_N"/>
</dbReference>
<dbReference type="Gene3D" id="1.20.120.1070">
    <property type="entry name" value="Translation initiation factor eIF-2B, N-terminal domain"/>
    <property type="match status" value="1"/>
</dbReference>
<comment type="subcellular location">
    <subcellularLocation>
        <location evidence="1">Cytoplasm</location>
        <location evidence="1">Cytosol</location>
    </subcellularLocation>
</comment>
<evidence type="ECO:0000256" key="2">
    <source>
        <dbReference type="ARBA" id="ARBA00007251"/>
    </source>
</evidence>
<dbReference type="PANTHER" id="PTHR45860">
    <property type="entry name" value="TRANSLATION INITIATION FACTOR EIF-2B SUBUNIT ALPHA"/>
    <property type="match status" value="1"/>
</dbReference>
<evidence type="ECO:0000313" key="11">
    <source>
        <dbReference type="EMBL" id="PWN88216.1"/>
    </source>
</evidence>
<protein>
    <recommendedName>
        <fullName evidence="6">Translation initiation factor eIF2B subunit alpha</fullName>
    </recommendedName>
    <alternativeName>
        <fullName evidence="7">eIF2B GDP-GTP exchange factor subunit alpha</fullName>
    </alternativeName>
</protein>
<reference evidence="11 12" key="1">
    <citation type="journal article" date="2018" name="Mol. Biol. Evol.">
        <title>Broad Genomic Sampling Reveals a Smut Pathogenic Ancestry of the Fungal Clade Ustilaginomycotina.</title>
        <authorList>
            <person name="Kijpornyongpan T."/>
            <person name="Mondo S.J."/>
            <person name="Barry K."/>
            <person name="Sandor L."/>
            <person name="Lee J."/>
            <person name="Lipzen A."/>
            <person name="Pangilinan J."/>
            <person name="LaButti K."/>
            <person name="Hainaut M."/>
            <person name="Henrissat B."/>
            <person name="Grigoriev I.V."/>
            <person name="Spatafora J.W."/>
            <person name="Aime M.C."/>
        </authorList>
    </citation>
    <scope>NUCLEOTIDE SEQUENCE [LARGE SCALE GENOMIC DNA]</scope>
    <source>
        <strain evidence="11 12">MCA 4198</strain>
    </source>
</reference>
<keyword evidence="4" id="KW-0396">Initiation factor</keyword>
<keyword evidence="11" id="KW-0808">Transferase</keyword>
<comment type="subunit">
    <text evidence="8">Component of the translation initiation factor 2B (eIF2B) complex which is a heterodecamer of two sets of five different subunits: alpha, beta, gamma, delta and epsilon. Subunits alpha, beta and delta comprise a regulatory subcomplex and subunits epsilon and gamma comprise a catalytic subcomplex. Within the complex, the hexameric regulatory complex resides at the center, with the two heterodimeric catalytic subcomplexes bound on opposite sides.</text>
</comment>
<dbReference type="FunCoup" id="A0A316YGH1">
    <property type="interactions" value="650"/>
</dbReference>
<dbReference type="GO" id="GO:0016740">
    <property type="term" value="F:transferase activity"/>
    <property type="evidence" value="ECO:0007669"/>
    <property type="project" value="UniProtKB-KW"/>
</dbReference>
<sequence length="344" mass="36644">MTQDASSSFDIVSAYHELLASSPSTPMPIASIFALCDVITHIPSNTTSELIALINTHSSRLKAALPNPVPATAGLDLFKRLVVTMQWDASADFGVQKQTLVDLAREFAEKTVPSCREKIVDLSMAFIKDDAVVLTHSYSRVVMQILLAAARRGNSISVIVTESRPSGLGLKTYDELTSAGIPTTVIGDAATAYMGERIDLVLVGAEGVCESGGLLNCIGTLNLALVAKAYRKPFYAAAESYKFLRIFPLSQFDLPTSSASPLHASTARQDATPTLSSSASAMDEDPGKDRLRGTRLMTREMEEKNPAVDYTSPDLVTFLFSDVGVLTPSGVGDALLAVYGGNAD</sequence>
<gene>
    <name evidence="11" type="ORF">FA10DRAFT_268426</name>
</gene>
<dbReference type="Pfam" id="PF01008">
    <property type="entry name" value="IF-2B"/>
    <property type="match status" value="1"/>
</dbReference>
<dbReference type="EMBL" id="KZ819638">
    <property type="protein sequence ID" value="PWN88216.1"/>
    <property type="molecule type" value="Genomic_DNA"/>
</dbReference>
<organism evidence="11 12">
    <name type="scientific">Acaromyces ingoldii</name>
    <dbReference type="NCBI Taxonomy" id="215250"/>
    <lineage>
        <taxon>Eukaryota</taxon>
        <taxon>Fungi</taxon>
        <taxon>Dikarya</taxon>
        <taxon>Basidiomycota</taxon>
        <taxon>Ustilaginomycotina</taxon>
        <taxon>Exobasidiomycetes</taxon>
        <taxon>Exobasidiales</taxon>
        <taxon>Cryptobasidiaceae</taxon>
        <taxon>Acaromyces</taxon>
    </lineage>
</organism>
<evidence type="ECO:0000256" key="6">
    <source>
        <dbReference type="ARBA" id="ARBA00044208"/>
    </source>
</evidence>
<evidence type="ECO:0000256" key="10">
    <source>
        <dbReference type="SAM" id="MobiDB-lite"/>
    </source>
</evidence>
<dbReference type="Proteomes" id="UP000245768">
    <property type="component" value="Unassembled WGS sequence"/>
</dbReference>
<dbReference type="InParanoid" id="A0A316YGH1"/>
<dbReference type="AlphaFoldDB" id="A0A316YGH1"/>
<dbReference type="GO" id="GO:0005851">
    <property type="term" value="C:eukaryotic translation initiation factor 2B complex"/>
    <property type="evidence" value="ECO:0007669"/>
    <property type="project" value="TreeGrafter"/>
</dbReference>
<dbReference type="GeneID" id="37044242"/>
<dbReference type="PANTHER" id="PTHR45860:SF1">
    <property type="entry name" value="TRANSLATION INITIATION FACTOR EIF-2B SUBUNIT ALPHA"/>
    <property type="match status" value="1"/>
</dbReference>
<keyword evidence="3" id="KW-0963">Cytoplasm</keyword>
<evidence type="ECO:0000256" key="1">
    <source>
        <dbReference type="ARBA" id="ARBA00004514"/>
    </source>
</evidence>
<accession>A0A316YGH1</accession>